<dbReference type="PANTHER" id="PTHR38460">
    <property type="entry name" value="TAUTOMERASE YOLI-RELATED"/>
    <property type="match status" value="1"/>
</dbReference>
<reference evidence="1 2" key="1">
    <citation type="submission" date="2016-10" db="EMBL/GenBank/DDBJ databases">
        <authorList>
            <person name="de Groot N.N."/>
        </authorList>
    </citation>
    <scope>NUCLEOTIDE SEQUENCE [LARGE SCALE GENOMIC DNA]</scope>
    <source>
        <strain evidence="1 2">DSM 21039</strain>
    </source>
</reference>
<dbReference type="EMBL" id="FOBB01000002">
    <property type="protein sequence ID" value="SEL42339.1"/>
    <property type="molecule type" value="Genomic_DNA"/>
</dbReference>
<sequence>MPFVKINLAQNLTEKIKNDISLSVHESLMAHFNVPADDYFHVIHEVRLTDLVYRSGYLNVPHSNNLVFIEITARHGRTVEMKKALYHSIAEKIAARTPVTMDDVFIVLTEVTAENWSFGQGLAQMVL</sequence>
<protein>
    <submittedName>
        <fullName evidence="1">Tautomerase enzyme</fullName>
    </submittedName>
</protein>
<dbReference type="STRING" id="573321.SAMN04488505_102237"/>
<evidence type="ECO:0000313" key="1">
    <source>
        <dbReference type="EMBL" id="SEL42339.1"/>
    </source>
</evidence>
<gene>
    <name evidence="1" type="ORF">SAMN04488505_102237</name>
</gene>
<dbReference type="SUPFAM" id="SSF55331">
    <property type="entry name" value="Tautomerase/MIF"/>
    <property type="match status" value="1"/>
</dbReference>
<dbReference type="InterPro" id="IPR014347">
    <property type="entry name" value="Tautomerase/MIF_sf"/>
</dbReference>
<proteinExistence type="predicted"/>
<dbReference type="RefSeq" id="WP_089909124.1">
    <property type="nucleotide sequence ID" value="NZ_FOBB01000002.1"/>
</dbReference>
<keyword evidence="2" id="KW-1185">Reference proteome</keyword>
<accession>A0A1H7Q3G0</accession>
<dbReference type="Gene3D" id="3.30.429.10">
    <property type="entry name" value="Macrophage Migration Inhibitory Factor"/>
    <property type="match status" value="1"/>
</dbReference>
<dbReference type="InterPro" id="IPR037479">
    <property type="entry name" value="Tauto_MSAD"/>
</dbReference>
<organism evidence="1 2">
    <name type="scientific">Chitinophaga rupis</name>
    <dbReference type="NCBI Taxonomy" id="573321"/>
    <lineage>
        <taxon>Bacteria</taxon>
        <taxon>Pseudomonadati</taxon>
        <taxon>Bacteroidota</taxon>
        <taxon>Chitinophagia</taxon>
        <taxon>Chitinophagales</taxon>
        <taxon>Chitinophagaceae</taxon>
        <taxon>Chitinophaga</taxon>
    </lineage>
</organism>
<dbReference type="PANTHER" id="PTHR38460:SF1">
    <property type="entry name" value="TAUTOMERASE YOLI-RELATED"/>
    <property type="match status" value="1"/>
</dbReference>
<dbReference type="Proteomes" id="UP000198984">
    <property type="component" value="Unassembled WGS sequence"/>
</dbReference>
<dbReference type="OrthoDB" id="9804765at2"/>
<dbReference type="Pfam" id="PF14552">
    <property type="entry name" value="Tautomerase_2"/>
    <property type="match status" value="1"/>
</dbReference>
<name>A0A1H7Q3G0_9BACT</name>
<evidence type="ECO:0000313" key="2">
    <source>
        <dbReference type="Proteomes" id="UP000198984"/>
    </source>
</evidence>
<dbReference type="AlphaFoldDB" id="A0A1H7Q3G0"/>